<dbReference type="PATRIC" id="fig|1107881.3.peg.414"/>
<dbReference type="Gene3D" id="1.10.3540.10">
    <property type="entry name" value="uncharacterized protein from magnetospirillum magneticum domain"/>
    <property type="match status" value="1"/>
</dbReference>
<name>H0FTD7_RHIML</name>
<sequence>MPDLRDQPYLMSFGTGGLYINESAAVAELHDDVGDWDATLGAALERGVFPVRKASSARRSVREIVNRLRCLKPAELTLLIEGQRNEQCALLWLATCRAYRFIREFAIEVLSDRFLTLRTKLTYDDFDTFLSVKEEWSPKLATLSASTRAKLRAVLFRLMRESEILSQDDRILGAMLSPRVLAIIQTENPNELRYFPGAERQGGGKR</sequence>
<dbReference type="RefSeq" id="WP_004434294.1">
    <property type="nucleotide sequence ID" value="NZ_AGVV01000002.1"/>
</dbReference>
<dbReference type="InterPro" id="IPR014948">
    <property type="entry name" value="BrxA"/>
</dbReference>
<gene>
    <name evidence="1" type="ORF">SM0020_02020</name>
</gene>
<dbReference type="Proteomes" id="UP000004038">
    <property type="component" value="Unassembled WGS sequence"/>
</dbReference>
<evidence type="ECO:0000313" key="1">
    <source>
        <dbReference type="EMBL" id="EHK79825.1"/>
    </source>
</evidence>
<accession>H0FTD7</accession>
<dbReference type="InterPro" id="IPR023137">
    <property type="entry name" value="BrxA_sf"/>
</dbReference>
<dbReference type="Pfam" id="PF08849">
    <property type="entry name" value="BrxA"/>
    <property type="match status" value="1"/>
</dbReference>
<dbReference type="AlphaFoldDB" id="H0FTD7"/>
<evidence type="ECO:0000313" key="2">
    <source>
        <dbReference type="Proteomes" id="UP000004038"/>
    </source>
</evidence>
<dbReference type="EMBL" id="AGVV01000002">
    <property type="protein sequence ID" value="EHK79825.1"/>
    <property type="molecule type" value="Genomic_DNA"/>
</dbReference>
<organism evidence="1 2">
    <name type="scientific">Sinorhizobium meliloti CCNWSX0020</name>
    <dbReference type="NCBI Taxonomy" id="1107881"/>
    <lineage>
        <taxon>Bacteria</taxon>
        <taxon>Pseudomonadati</taxon>
        <taxon>Pseudomonadota</taxon>
        <taxon>Alphaproteobacteria</taxon>
        <taxon>Hyphomicrobiales</taxon>
        <taxon>Rhizobiaceae</taxon>
        <taxon>Sinorhizobium/Ensifer group</taxon>
        <taxon>Sinorhizobium</taxon>
    </lineage>
</organism>
<proteinExistence type="predicted"/>
<reference evidence="1 2" key="1">
    <citation type="journal article" date="2012" name="J. Bacteriol.">
        <title>Draft Genome Sequence of Sinorhizobium meliloti CCNWSX0020, a Nitrogen-Fixing Symbiont with Copper Tolerance Capability Isolated from Lead-Zinc Mine Tailings.</title>
        <authorList>
            <person name="Li Z."/>
            <person name="Ma Z."/>
            <person name="Hao X."/>
            <person name="Wei G."/>
        </authorList>
    </citation>
    <scope>NUCLEOTIDE SEQUENCE [LARGE SCALE GENOMIC DNA]</scope>
    <source>
        <strain evidence="1 2">CCNWSX0020</strain>
    </source>
</reference>
<protein>
    <submittedName>
        <fullName evidence="1">Uncharacterized protein</fullName>
    </submittedName>
</protein>